<dbReference type="Gene3D" id="3.30.300.90">
    <property type="entry name" value="BolA-like"/>
    <property type="match status" value="1"/>
</dbReference>
<dbReference type="InterPro" id="IPR002634">
    <property type="entry name" value="BolA"/>
</dbReference>
<dbReference type="OrthoDB" id="9812890at2"/>
<dbReference type="AlphaFoldDB" id="A0A4D6Y7I3"/>
<evidence type="ECO:0000313" key="4">
    <source>
        <dbReference type="Proteomes" id="UP000298585"/>
    </source>
</evidence>
<evidence type="ECO:0000313" key="3">
    <source>
        <dbReference type="EMBL" id="QCI25587.1"/>
    </source>
</evidence>
<reference evidence="3 4" key="1">
    <citation type="submission" date="2018-12" db="EMBL/GenBank/DDBJ databases">
        <authorList>
            <person name="Chong R.A."/>
        </authorList>
    </citation>
    <scope>NUCLEOTIDE SEQUENCE [LARGE SCALE GENOMIC DNA]</scope>
    <source>
        <strain evidence="3 4">Sav</strain>
    </source>
</reference>
<dbReference type="PIRSF" id="PIRSF003113">
    <property type="entry name" value="BolA"/>
    <property type="match status" value="1"/>
</dbReference>
<sequence>MDNQNIKSLLVNRLNLEKAFVTGDTNHIKIIAIGNIFKGITQVKRQQIVYKPLINMISEKQIHAVSIVTYTPQEWEKYTKENNSDYL</sequence>
<organism evidence="3 4">
    <name type="scientific">Buchnera aphidicola</name>
    <name type="common">Sitobion avenae</name>
    <dbReference type="NCBI Taxonomy" id="571428"/>
    <lineage>
        <taxon>Bacteria</taxon>
        <taxon>Pseudomonadati</taxon>
        <taxon>Pseudomonadota</taxon>
        <taxon>Gammaproteobacteria</taxon>
        <taxon>Enterobacterales</taxon>
        <taxon>Erwiniaceae</taxon>
        <taxon>Buchnera</taxon>
    </lineage>
</organism>
<dbReference type="InterPro" id="IPR050961">
    <property type="entry name" value="BolA/IbaG_stress_morph_reg"/>
</dbReference>
<protein>
    <submittedName>
        <fullName evidence="3">BolA family transcriptional regulator</fullName>
    </submittedName>
</protein>
<evidence type="ECO:0000256" key="2">
    <source>
        <dbReference type="RuleBase" id="RU003860"/>
    </source>
</evidence>
<dbReference type="EMBL" id="CP034855">
    <property type="protein sequence ID" value="QCI25587.1"/>
    <property type="molecule type" value="Genomic_DNA"/>
</dbReference>
<dbReference type="PANTHER" id="PTHR46229">
    <property type="entry name" value="BOLA TRANSCRIPTION REGULATOR"/>
    <property type="match status" value="1"/>
</dbReference>
<name>A0A4D6Y7I3_9GAMM</name>
<dbReference type="SUPFAM" id="SSF82657">
    <property type="entry name" value="BolA-like"/>
    <property type="match status" value="1"/>
</dbReference>
<comment type="similarity">
    <text evidence="1 2">Belongs to the BolA/IbaG family.</text>
</comment>
<reference evidence="3 4" key="2">
    <citation type="submission" date="2019-05" db="EMBL/GenBank/DDBJ databases">
        <title>Genome evolution of the obligate endosymbiont Buchnera aphidicola.</title>
        <authorList>
            <person name="Moran N.A."/>
        </authorList>
    </citation>
    <scope>NUCLEOTIDE SEQUENCE [LARGE SCALE GENOMIC DNA]</scope>
    <source>
        <strain evidence="3 4">Sav</strain>
    </source>
</reference>
<accession>A0A4D6Y7I3</accession>
<proteinExistence type="inferred from homology"/>
<dbReference type="RefSeq" id="WP_158338557.1">
    <property type="nucleotide sequence ID" value="NZ_CP034855.1"/>
</dbReference>
<dbReference type="Pfam" id="PF01722">
    <property type="entry name" value="BolA"/>
    <property type="match status" value="1"/>
</dbReference>
<evidence type="ECO:0000256" key="1">
    <source>
        <dbReference type="ARBA" id="ARBA00005578"/>
    </source>
</evidence>
<dbReference type="PANTHER" id="PTHR46229:SF4">
    <property type="entry name" value="ACID STRESS PROTEIN IBAG"/>
    <property type="match status" value="1"/>
</dbReference>
<dbReference type="Proteomes" id="UP000298585">
    <property type="component" value="Chromosome"/>
</dbReference>
<dbReference type="InterPro" id="IPR036065">
    <property type="entry name" value="BolA-like_sf"/>
</dbReference>
<gene>
    <name evidence="3" type="ORF">D9V77_01915</name>
</gene>